<keyword evidence="8" id="KW-1185">Reference proteome</keyword>
<organism evidence="7 8">
    <name type="scientific">Kribbella hippodromi</name>
    <dbReference type="NCBI Taxonomy" id="434347"/>
    <lineage>
        <taxon>Bacteria</taxon>
        <taxon>Bacillati</taxon>
        <taxon>Actinomycetota</taxon>
        <taxon>Actinomycetes</taxon>
        <taxon>Propionibacteriales</taxon>
        <taxon>Kribbellaceae</taxon>
        <taxon>Kribbella</taxon>
    </lineage>
</organism>
<dbReference type="InterPro" id="IPR050416">
    <property type="entry name" value="FAD-linked_Oxidoreductase"/>
</dbReference>
<evidence type="ECO:0000313" key="8">
    <source>
        <dbReference type="Proteomes" id="UP001501705"/>
    </source>
</evidence>
<evidence type="ECO:0000259" key="6">
    <source>
        <dbReference type="PROSITE" id="PS51387"/>
    </source>
</evidence>
<dbReference type="InterPro" id="IPR016166">
    <property type="entry name" value="FAD-bd_PCMH"/>
</dbReference>
<dbReference type="EMBL" id="BAAAPH010000003">
    <property type="protein sequence ID" value="GAA1555526.1"/>
    <property type="molecule type" value="Genomic_DNA"/>
</dbReference>
<evidence type="ECO:0000256" key="5">
    <source>
        <dbReference type="ARBA" id="ARBA00023002"/>
    </source>
</evidence>
<dbReference type="InterPro" id="IPR016169">
    <property type="entry name" value="FAD-bd_PCMH_sub2"/>
</dbReference>
<dbReference type="Gene3D" id="3.40.462.20">
    <property type="match status" value="1"/>
</dbReference>
<name>A0ABP4N6F1_9ACTN</name>
<dbReference type="PROSITE" id="PS51387">
    <property type="entry name" value="FAD_PCMH"/>
    <property type="match status" value="1"/>
</dbReference>
<evidence type="ECO:0000256" key="4">
    <source>
        <dbReference type="ARBA" id="ARBA00022827"/>
    </source>
</evidence>
<keyword evidence="3" id="KW-0285">Flavoprotein</keyword>
<feature type="domain" description="FAD-binding PCMH-type" evidence="6">
    <location>
        <begin position="84"/>
        <end position="255"/>
    </location>
</feature>
<dbReference type="InterPro" id="IPR006094">
    <property type="entry name" value="Oxid_FAD_bind_N"/>
</dbReference>
<dbReference type="InterPro" id="IPR016164">
    <property type="entry name" value="FAD-linked_Oxase-like_C"/>
</dbReference>
<evidence type="ECO:0000256" key="2">
    <source>
        <dbReference type="ARBA" id="ARBA00005466"/>
    </source>
</evidence>
<dbReference type="Gene3D" id="3.30.465.10">
    <property type="match status" value="1"/>
</dbReference>
<evidence type="ECO:0000256" key="1">
    <source>
        <dbReference type="ARBA" id="ARBA00001974"/>
    </source>
</evidence>
<comment type="caution">
    <text evidence="7">The sequence shown here is derived from an EMBL/GenBank/DDBJ whole genome shotgun (WGS) entry which is preliminary data.</text>
</comment>
<evidence type="ECO:0000256" key="3">
    <source>
        <dbReference type="ARBA" id="ARBA00022630"/>
    </source>
</evidence>
<dbReference type="PANTHER" id="PTHR42973">
    <property type="entry name" value="BINDING OXIDOREDUCTASE, PUTATIVE (AFU_ORTHOLOGUE AFUA_1G17690)-RELATED"/>
    <property type="match status" value="1"/>
</dbReference>
<dbReference type="InterPro" id="IPR016167">
    <property type="entry name" value="FAD-bd_PCMH_sub1"/>
</dbReference>
<protein>
    <submittedName>
        <fullName evidence="7">FAD-binding oxidoreductase</fullName>
    </submittedName>
</protein>
<gene>
    <name evidence="7" type="ORF">GCM10009804_10500</name>
</gene>
<evidence type="ECO:0000313" key="7">
    <source>
        <dbReference type="EMBL" id="GAA1555526.1"/>
    </source>
</evidence>
<keyword evidence="5" id="KW-0560">Oxidoreductase</keyword>
<keyword evidence="4" id="KW-0274">FAD</keyword>
<comment type="similarity">
    <text evidence="2">Belongs to the oxygen-dependent FAD-linked oxidoreductase family.</text>
</comment>
<dbReference type="Pfam" id="PF08031">
    <property type="entry name" value="BBE"/>
    <property type="match status" value="1"/>
</dbReference>
<reference evidence="8" key="1">
    <citation type="journal article" date="2019" name="Int. J. Syst. Evol. Microbiol.">
        <title>The Global Catalogue of Microorganisms (GCM) 10K type strain sequencing project: providing services to taxonomists for standard genome sequencing and annotation.</title>
        <authorList>
            <consortium name="The Broad Institute Genomics Platform"/>
            <consortium name="The Broad Institute Genome Sequencing Center for Infectious Disease"/>
            <person name="Wu L."/>
            <person name="Ma J."/>
        </authorList>
    </citation>
    <scope>NUCLEOTIDE SEQUENCE [LARGE SCALE GENOMIC DNA]</scope>
    <source>
        <strain evidence="8">JCM 15572</strain>
    </source>
</reference>
<dbReference type="Gene3D" id="3.30.43.10">
    <property type="entry name" value="Uridine Diphospho-n-acetylenolpyruvylglucosamine Reductase, domain 2"/>
    <property type="match status" value="1"/>
</dbReference>
<dbReference type="Pfam" id="PF01565">
    <property type="entry name" value="FAD_binding_4"/>
    <property type="match status" value="1"/>
</dbReference>
<dbReference type="InterPro" id="IPR012951">
    <property type="entry name" value="BBE"/>
</dbReference>
<dbReference type="SUPFAM" id="SSF55103">
    <property type="entry name" value="FAD-linked oxidases, C-terminal domain"/>
    <property type="match status" value="1"/>
</dbReference>
<sequence length="505" mass="53873">MNGRVWGRAACPSGIQTLWGDVFALHSTAVTGLDGVLRARQGATGDGSGADMSAIEDLRGRVRGQVLTVGDDGYDVARHVNNAMHDKRPQVIVRCENAGDVMAGIDYARQHELELAVRGGAHSVPGFGTVDDGLVIDLSGMRFVRVDPATRTARAGGGATWGDFNAATHAFGLATTGGIISTTGVGGLTLGGGIGYLARGLGLSCDNLVSADVVTADGKFVIASEKEHEDLFWALRGGGGNFGVATALEFRLAPVSTVYGGPMFFELSDATAVLTGFRELIKDAPEQLGGFPAFQIAPPLPFIPENRHGEPFAAIVGCWAGDPADGEAQISKFREFAPVVAEMVGPMPYPAINSAFDALVPPGLQHYWKANFVTELTDEAIQAHLRHAPGLPAVNSTVHIYPINGACHRVTADSTAFAYRDANFATVIAGMWPDPADNESAISWVRSYYDDIAPHSEAGGYINFMAGDDQGRIRDNYRQNYDRLAEVKRRYDPDNLFHLNQNIMP</sequence>
<dbReference type="Proteomes" id="UP001501705">
    <property type="component" value="Unassembled WGS sequence"/>
</dbReference>
<dbReference type="InterPro" id="IPR036318">
    <property type="entry name" value="FAD-bd_PCMH-like_sf"/>
</dbReference>
<proteinExistence type="inferred from homology"/>
<comment type="cofactor">
    <cofactor evidence="1">
        <name>FAD</name>
        <dbReference type="ChEBI" id="CHEBI:57692"/>
    </cofactor>
</comment>
<accession>A0ABP4N6F1</accession>
<dbReference type="SUPFAM" id="SSF56176">
    <property type="entry name" value="FAD-binding/transporter-associated domain-like"/>
    <property type="match status" value="1"/>
</dbReference>
<dbReference type="PANTHER" id="PTHR42973:SF39">
    <property type="entry name" value="FAD-BINDING PCMH-TYPE DOMAIN-CONTAINING PROTEIN"/>
    <property type="match status" value="1"/>
</dbReference>